<feature type="binding site" evidence="15">
    <location>
        <begin position="129"/>
        <end position="137"/>
    </location>
    <ligand>
        <name>5-phospho-alpha-D-ribose 1-diphosphate</name>
        <dbReference type="ChEBI" id="CHEBI:58017"/>
    </ligand>
</feature>
<evidence type="ECO:0000256" key="3">
    <source>
        <dbReference type="ARBA" id="ARBA00011894"/>
    </source>
</evidence>
<dbReference type="InterPro" id="IPR005765">
    <property type="entry name" value="UPRT"/>
</dbReference>
<dbReference type="InterPro" id="IPR050054">
    <property type="entry name" value="UPRTase/APRTase"/>
</dbReference>
<keyword evidence="18" id="KW-1185">Reference proteome</keyword>
<gene>
    <name evidence="15" type="primary">upp</name>
    <name evidence="17" type="ORF">JMUB3870_2419</name>
</gene>
<dbReference type="Gene3D" id="3.40.50.2020">
    <property type="match status" value="1"/>
</dbReference>
<feature type="domain" description="Phosphoribosyltransferase" evidence="16">
    <location>
        <begin position="6"/>
        <end position="206"/>
    </location>
</feature>
<comment type="pathway">
    <text evidence="1 15">Pyrimidine metabolism; UMP biosynthesis via salvage pathway; UMP from uracil: step 1/1.</text>
</comment>
<evidence type="ECO:0000256" key="7">
    <source>
        <dbReference type="ARBA" id="ARBA00022741"/>
    </source>
</evidence>
<dbReference type="SUPFAM" id="SSF53271">
    <property type="entry name" value="PRTase-like"/>
    <property type="match status" value="1"/>
</dbReference>
<evidence type="ECO:0000256" key="9">
    <source>
        <dbReference type="ARBA" id="ARBA00023134"/>
    </source>
</evidence>
<evidence type="ECO:0000259" key="16">
    <source>
        <dbReference type="Pfam" id="PF14681"/>
    </source>
</evidence>
<dbReference type="GO" id="GO:0005525">
    <property type="term" value="F:GTP binding"/>
    <property type="evidence" value="ECO:0007669"/>
    <property type="project" value="UniProtKB-KW"/>
</dbReference>
<dbReference type="InterPro" id="IPR034332">
    <property type="entry name" value="Upp_B"/>
</dbReference>
<evidence type="ECO:0000256" key="1">
    <source>
        <dbReference type="ARBA" id="ARBA00005180"/>
    </source>
</evidence>
<dbReference type="UniPathway" id="UPA00574">
    <property type="reaction ID" value="UER00636"/>
</dbReference>
<name>A0A510K3U0_9FUSO</name>
<evidence type="ECO:0000256" key="5">
    <source>
        <dbReference type="ARBA" id="ARBA00022676"/>
    </source>
</evidence>
<feature type="binding site" evidence="15">
    <location>
        <position position="77"/>
    </location>
    <ligand>
        <name>5-phospho-alpha-D-ribose 1-diphosphate</name>
        <dbReference type="ChEBI" id="CHEBI:58017"/>
    </ligand>
</feature>
<dbReference type="InterPro" id="IPR029057">
    <property type="entry name" value="PRTase-like"/>
</dbReference>
<evidence type="ECO:0000256" key="6">
    <source>
        <dbReference type="ARBA" id="ARBA00022679"/>
    </source>
</evidence>
<dbReference type="GO" id="GO:0006223">
    <property type="term" value="P:uracil salvage"/>
    <property type="evidence" value="ECO:0007669"/>
    <property type="project" value="InterPro"/>
</dbReference>
<evidence type="ECO:0000256" key="12">
    <source>
        <dbReference type="ARBA" id="ARBA00056901"/>
    </source>
</evidence>
<proteinExistence type="inferred from homology"/>
<evidence type="ECO:0000256" key="2">
    <source>
        <dbReference type="ARBA" id="ARBA00009516"/>
    </source>
</evidence>
<dbReference type="AlphaFoldDB" id="A0A510K3U0"/>
<evidence type="ECO:0000256" key="15">
    <source>
        <dbReference type="HAMAP-Rule" id="MF_01218"/>
    </source>
</evidence>
<evidence type="ECO:0000256" key="10">
    <source>
        <dbReference type="ARBA" id="ARBA00031082"/>
    </source>
</evidence>
<evidence type="ECO:0000256" key="4">
    <source>
        <dbReference type="ARBA" id="ARBA00022533"/>
    </source>
</evidence>
<comment type="cofactor">
    <cofactor evidence="15">
        <name>Mg(2+)</name>
        <dbReference type="ChEBI" id="CHEBI:18420"/>
    </cofactor>
    <text evidence="15">Binds 1 Mg(2+) ion per subunit. The magnesium is bound as Mg-PRPP.</text>
</comment>
<evidence type="ECO:0000256" key="11">
    <source>
        <dbReference type="ARBA" id="ARBA00052919"/>
    </source>
</evidence>
<comment type="activity regulation">
    <text evidence="15">Allosterically activated by GTP.</text>
</comment>
<organism evidence="17 18">
    <name type="scientific">Leptotrichia trevisanii</name>
    <dbReference type="NCBI Taxonomy" id="109328"/>
    <lineage>
        <taxon>Bacteria</taxon>
        <taxon>Fusobacteriati</taxon>
        <taxon>Fusobacteriota</taxon>
        <taxon>Fusobacteriia</taxon>
        <taxon>Fusobacteriales</taxon>
        <taxon>Leptotrichiaceae</taxon>
        <taxon>Leptotrichia</taxon>
    </lineage>
</organism>
<dbReference type="InterPro" id="IPR000836">
    <property type="entry name" value="PRTase_dom"/>
</dbReference>
<keyword evidence="9 15" id="KW-0342">GTP-binding</keyword>
<evidence type="ECO:0000313" key="18">
    <source>
        <dbReference type="Proteomes" id="UP000422644"/>
    </source>
</evidence>
<comment type="catalytic activity">
    <reaction evidence="11 15">
        <text>UMP + diphosphate = 5-phospho-alpha-D-ribose 1-diphosphate + uracil</text>
        <dbReference type="Rhea" id="RHEA:13017"/>
        <dbReference type="ChEBI" id="CHEBI:17568"/>
        <dbReference type="ChEBI" id="CHEBI:33019"/>
        <dbReference type="ChEBI" id="CHEBI:57865"/>
        <dbReference type="ChEBI" id="CHEBI:58017"/>
        <dbReference type="EC" id="2.4.2.9"/>
    </reaction>
</comment>
<feature type="binding site" evidence="15">
    <location>
        <begin position="197"/>
        <end position="199"/>
    </location>
    <ligand>
        <name>uracil</name>
        <dbReference type="ChEBI" id="CHEBI:17568"/>
    </ligand>
</feature>
<dbReference type="GO" id="GO:0004845">
    <property type="term" value="F:uracil phosphoribosyltransferase activity"/>
    <property type="evidence" value="ECO:0007669"/>
    <property type="project" value="UniProtKB-UniRule"/>
</dbReference>
<dbReference type="NCBIfam" id="TIGR01091">
    <property type="entry name" value="upp"/>
    <property type="match status" value="1"/>
</dbReference>
<accession>A0A510K3U0</accession>
<reference evidence="17 18" key="1">
    <citation type="submission" date="2019-07" db="EMBL/GenBank/DDBJ databases">
        <title>Complete Genome Sequence of Leptotrichia trevisanii Strain JMUB3870.</title>
        <authorList>
            <person name="Watanabe S."/>
            <person name="Cui L."/>
        </authorList>
    </citation>
    <scope>NUCLEOTIDE SEQUENCE [LARGE SCALE GENOMIC DNA]</scope>
    <source>
        <strain evidence="17 18">JMUB3870</strain>
    </source>
</reference>
<dbReference type="Pfam" id="PF14681">
    <property type="entry name" value="UPRTase"/>
    <property type="match status" value="1"/>
</dbReference>
<keyword evidence="8 15" id="KW-0460">Magnesium</keyword>
<dbReference type="NCBIfam" id="NF001097">
    <property type="entry name" value="PRK00129.1"/>
    <property type="match status" value="1"/>
</dbReference>
<comment type="function">
    <text evidence="12 15">Catalyzes the conversion of uracil and 5-phospho-alpha-D-ribose 1-diphosphate (PRPP) to UMP and diphosphate.</text>
</comment>
<dbReference type="EC" id="2.4.2.9" evidence="3 15"/>
<evidence type="ECO:0000256" key="8">
    <source>
        <dbReference type="ARBA" id="ARBA00022842"/>
    </source>
</evidence>
<dbReference type="GO" id="GO:0005737">
    <property type="term" value="C:cytoplasm"/>
    <property type="evidence" value="ECO:0007669"/>
    <property type="project" value="UniProtKB-ARBA"/>
</dbReference>
<dbReference type="EMBL" id="AP019831">
    <property type="protein sequence ID" value="BBM46282.1"/>
    <property type="molecule type" value="Genomic_DNA"/>
</dbReference>
<keyword evidence="4 15" id="KW-0021">Allosteric enzyme</keyword>
<keyword evidence="7 15" id="KW-0547">Nucleotide-binding</keyword>
<feature type="binding site" evidence="15">
    <location>
        <position position="102"/>
    </location>
    <ligand>
        <name>5-phospho-alpha-D-ribose 1-diphosphate</name>
        <dbReference type="ChEBI" id="CHEBI:58017"/>
    </ligand>
</feature>
<dbReference type="PANTHER" id="PTHR32315:SF4">
    <property type="entry name" value="URACIL PHOSPHORIBOSYLTRANSFERASE, CHLOROPLASTIC"/>
    <property type="match status" value="1"/>
</dbReference>
<dbReference type="CDD" id="cd06223">
    <property type="entry name" value="PRTases_typeI"/>
    <property type="match status" value="1"/>
</dbReference>
<dbReference type="PANTHER" id="PTHR32315">
    <property type="entry name" value="ADENINE PHOSPHORIBOSYLTRANSFERASE"/>
    <property type="match status" value="1"/>
</dbReference>
<dbReference type="OrthoDB" id="9781675at2"/>
<dbReference type="Proteomes" id="UP000422644">
    <property type="component" value="Chromosome"/>
</dbReference>
<protein>
    <recommendedName>
        <fullName evidence="13 15">Uracil phosphoribosyltransferase</fullName>
        <ecNumber evidence="3 15">2.4.2.9</ecNumber>
    </recommendedName>
    <alternativeName>
        <fullName evidence="10 15">UMP pyrophosphorylase</fullName>
    </alternativeName>
    <alternativeName>
        <fullName evidence="14 15">UPRTase</fullName>
    </alternativeName>
</protein>
<evidence type="ECO:0000256" key="13">
    <source>
        <dbReference type="ARBA" id="ARBA00072146"/>
    </source>
</evidence>
<dbReference type="FunFam" id="3.40.50.2020:FF:000003">
    <property type="entry name" value="Uracil phosphoribosyltransferase"/>
    <property type="match status" value="1"/>
</dbReference>
<dbReference type="RefSeq" id="WP_155283177.1">
    <property type="nucleotide sequence ID" value="NZ_AP019831.1"/>
</dbReference>
<feature type="binding site" evidence="15">
    <location>
        <position position="192"/>
    </location>
    <ligand>
        <name>uracil</name>
        <dbReference type="ChEBI" id="CHEBI:17568"/>
    </ligand>
</feature>
<comment type="similarity">
    <text evidence="2 15">Belongs to the UPRTase family.</text>
</comment>
<dbReference type="GO" id="GO:0000287">
    <property type="term" value="F:magnesium ion binding"/>
    <property type="evidence" value="ECO:0007669"/>
    <property type="project" value="UniProtKB-UniRule"/>
</dbReference>
<feature type="binding site" evidence="15">
    <location>
        <position position="198"/>
    </location>
    <ligand>
        <name>5-phospho-alpha-D-ribose 1-diphosphate</name>
        <dbReference type="ChEBI" id="CHEBI:58017"/>
    </ligand>
</feature>
<sequence>MAVFELKHPLIEHKLSNLRNKDTDTKLFRESLNEIAGLMVYEATKHLPLKEIETETPIQKTTTKVLDKPITLVPILRAGLGMIDGILQLLPNAKVGHLGVYRNEETLEPVYYYAKMPTNVVESQVFVVDPMLATGGSMIYTIDYLKDRGVKNITVLSIIGAPEGINKFCAKHPDVDLYIAAIDDGLTESAYIYPGLGDAGDRIFGTK</sequence>
<evidence type="ECO:0000313" key="17">
    <source>
        <dbReference type="EMBL" id="BBM46282.1"/>
    </source>
</evidence>
<dbReference type="HAMAP" id="MF_01218_B">
    <property type="entry name" value="Upp_B"/>
    <property type="match status" value="1"/>
</dbReference>
<keyword evidence="6 15" id="KW-0808">Transferase</keyword>
<dbReference type="GO" id="GO:0044206">
    <property type="term" value="P:UMP salvage"/>
    <property type="evidence" value="ECO:0007669"/>
    <property type="project" value="UniProtKB-UniRule"/>
</dbReference>
<evidence type="ECO:0000256" key="14">
    <source>
        <dbReference type="ARBA" id="ARBA00079807"/>
    </source>
</evidence>
<keyword evidence="5 15" id="KW-0328">Glycosyltransferase</keyword>